<proteinExistence type="predicted"/>
<dbReference type="EMBL" id="GEDV01008626">
    <property type="protein sequence ID" value="JAP79931.1"/>
    <property type="molecule type" value="Transcribed_RNA"/>
</dbReference>
<dbReference type="AlphaFoldDB" id="A0A131YPV5"/>
<protein>
    <submittedName>
        <fullName evidence="1">Tick transposon</fullName>
    </submittedName>
</protein>
<reference evidence="1" key="1">
    <citation type="journal article" date="2016" name="Ticks Tick Borne Dis.">
        <title>De novo assembly and annotation of the salivary gland transcriptome of Rhipicephalus appendiculatus male and female ticks during blood feeding.</title>
        <authorList>
            <person name="de Castro M.H."/>
            <person name="de Klerk D."/>
            <person name="Pienaar R."/>
            <person name="Latif A.A."/>
            <person name="Rees D.J."/>
            <person name="Mans B.J."/>
        </authorList>
    </citation>
    <scope>NUCLEOTIDE SEQUENCE</scope>
    <source>
        <tissue evidence="1">Salivary glands</tissue>
    </source>
</reference>
<accession>A0A131YPV5</accession>
<organism evidence="1">
    <name type="scientific">Rhipicephalus appendiculatus</name>
    <name type="common">Brown ear tick</name>
    <dbReference type="NCBI Taxonomy" id="34631"/>
    <lineage>
        <taxon>Eukaryota</taxon>
        <taxon>Metazoa</taxon>
        <taxon>Ecdysozoa</taxon>
        <taxon>Arthropoda</taxon>
        <taxon>Chelicerata</taxon>
        <taxon>Arachnida</taxon>
        <taxon>Acari</taxon>
        <taxon>Parasitiformes</taxon>
        <taxon>Ixodida</taxon>
        <taxon>Ixodoidea</taxon>
        <taxon>Ixodidae</taxon>
        <taxon>Rhipicephalinae</taxon>
        <taxon>Rhipicephalus</taxon>
        <taxon>Rhipicephalus</taxon>
    </lineage>
</organism>
<evidence type="ECO:0000313" key="1">
    <source>
        <dbReference type="EMBL" id="JAP79931.1"/>
    </source>
</evidence>
<sequence length="80" mass="9472">MNVPTLLLNQLFKGTWSRQYPYREPMLLANFEWSHRKSLYLLRTQQVPCTTNTTTARTLYVFRHLLDYAQIMSPCLAVYG</sequence>
<name>A0A131YPV5_RHIAP</name>